<evidence type="ECO:0000313" key="2">
    <source>
        <dbReference type="EMBL" id="SLN63618.1"/>
    </source>
</evidence>
<feature type="domain" description="Hemerythrin-like" evidence="1">
    <location>
        <begin position="39"/>
        <end position="180"/>
    </location>
</feature>
<accession>A0A1X6ZW72</accession>
<dbReference type="InterPro" id="IPR012312">
    <property type="entry name" value="Hemerythrin-like"/>
</dbReference>
<reference evidence="3" key="1">
    <citation type="submission" date="2017-03" db="EMBL/GenBank/DDBJ databases">
        <authorList>
            <person name="Rodrigo-Torres L."/>
            <person name="Arahal R.D."/>
            <person name="Lucena T."/>
        </authorList>
    </citation>
    <scope>NUCLEOTIDE SEQUENCE [LARGE SCALE GENOMIC DNA]</scope>
    <source>
        <strain evidence="3">CECT 8411</strain>
    </source>
</reference>
<proteinExistence type="predicted"/>
<dbReference type="Proteomes" id="UP000193778">
    <property type="component" value="Unassembled WGS sequence"/>
</dbReference>
<gene>
    <name evidence="2" type="ORF">RUM8411_03157</name>
</gene>
<dbReference type="AlphaFoldDB" id="A0A1X6ZW72"/>
<dbReference type="RefSeq" id="WP_085823647.1">
    <property type="nucleotide sequence ID" value="NZ_FWFP01000009.1"/>
</dbReference>
<protein>
    <recommendedName>
        <fullName evidence="1">Hemerythrin-like domain-containing protein</fullName>
    </recommendedName>
</protein>
<dbReference type="Pfam" id="PF01814">
    <property type="entry name" value="Hemerythrin"/>
    <property type="match status" value="1"/>
</dbReference>
<evidence type="ECO:0000259" key="1">
    <source>
        <dbReference type="Pfam" id="PF01814"/>
    </source>
</evidence>
<evidence type="ECO:0000313" key="3">
    <source>
        <dbReference type="Proteomes" id="UP000193778"/>
    </source>
</evidence>
<sequence>MLDTYTVRQDDMPQEMRFLLNHYPRDSWDAHPGFKEKTRHWLGAHQMFRRVAERIRLDTEGLLNNDMGLDGYAGRLSYYGGNLVGNLHGHHGWEDHSYFPELSAADPRFDAGLELLEQDHSELDKVLDDFTRTANRVIKLSALDEAQAYDEVGKVHATSEMIEAFLKRHLSDEEELAVPIILHHRLRG</sequence>
<name>A0A1X6ZW72_9RHOB</name>
<dbReference type="OrthoDB" id="6077989at2"/>
<dbReference type="EMBL" id="FWFP01000009">
    <property type="protein sequence ID" value="SLN63618.1"/>
    <property type="molecule type" value="Genomic_DNA"/>
</dbReference>
<dbReference type="Gene3D" id="1.20.120.520">
    <property type="entry name" value="nmb1532 protein domain like"/>
    <property type="match status" value="1"/>
</dbReference>
<keyword evidence="3" id="KW-1185">Reference proteome</keyword>
<organism evidence="2 3">
    <name type="scientific">Ruegeria meonggei</name>
    <dbReference type="NCBI Taxonomy" id="1446476"/>
    <lineage>
        <taxon>Bacteria</taxon>
        <taxon>Pseudomonadati</taxon>
        <taxon>Pseudomonadota</taxon>
        <taxon>Alphaproteobacteria</taxon>
        <taxon>Rhodobacterales</taxon>
        <taxon>Roseobacteraceae</taxon>
        <taxon>Ruegeria</taxon>
    </lineage>
</organism>